<keyword evidence="2" id="KW-0472">Membrane</keyword>
<evidence type="ECO:0000256" key="1">
    <source>
        <dbReference type="SAM" id="MobiDB-lite"/>
    </source>
</evidence>
<dbReference type="Proteomes" id="UP001596233">
    <property type="component" value="Unassembled WGS sequence"/>
</dbReference>
<protein>
    <submittedName>
        <fullName evidence="3">DUF58 domain-containing protein</fullName>
    </submittedName>
</protein>
<keyword evidence="2" id="KW-0812">Transmembrane</keyword>
<dbReference type="RefSeq" id="WP_379233586.1">
    <property type="nucleotide sequence ID" value="NZ_JBHSTE010000003.1"/>
</dbReference>
<feature type="transmembrane region" description="Helical" evidence="2">
    <location>
        <begin position="95"/>
        <end position="119"/>
    </location>
</feature>
<accession>A0ABW1V1X2</accession>
<proteinExistence type="predicted"/>
<comment type="caution">
    <text evidence="3">The sequence shown here is derived from an EMBL/GenBank/DDBJ whole genome shotgun (WGS) entry which is preliminary data.</text>
</comment>
<dbReference type="PANTHER" id="PTHR34351">
    <property type="entry name" value="SLR1927 PROTEIN-RELATED"/>
    <property type="match status" value="1"/>
</dbReference>
<evidence type="ECO:0000313" key="4">
    <source>
        <dbReference type="Proteomes" id="UP001596233"/>
    </source>
</evidence>
<evidence type="ECO:0000313" key="3">
    <source>
        <dbReference type="EMBL" id="MFC6332787.1"/>
    </source>
</evidence>
<feature type="transmembrane region" description="Helical" evidence="2">
    <location>
        <begin position="69"/>
        <end position="89"/>
    </location>
</feature>
<dbReference type="EMBL" id="JBHSTE010000003">
    <property type="protein sequence ID" value="MFC6332787.1"/>
    <property type="molecule type" value="Genomic_DNA"/>
</dbReference>
<organism evidence="3 4">
    <name type="scientific">Paenibacillus septentrionalis</name>
    <dbReference type="NCBI Taxonomy" id="429342"/>
    <lineage>
        <taxon>Bacteria</taxon>
        <taxon>Bacillati</taxon>
        <taxon>Bacillota</taxon>
        <taxon>Bacilli</taxon>
        <taxon>Bacillales</taxon>
        <taxon>Paenibacillaceae</taxon>
        <taxon>Paenibacillus</taxon>
    </lineage>
</organism>
<gene>
    <name evidence="3" type="ORF">ACFP56_09155</name>
</gene>
<keyword evidence="2" id="KW-1133">Transmembrane helix</keyword>
<keyword evidence="4" id="KW-1185">Reference proteome</keyword>
<feature type="region of interest" description="Disordered" evidence="1">
    <location>
        <begin position="1"/>
        <end position="51"/>
    </location>
</feature>
<name>A0ABW1V1X2_9BACL</name>
<dbReference type="PANTHER" id="PTHR34351:SF2">
    <property type="entry name" value="DUF58 DOMAIN-CONTAINING PROTEIN"/>
    <property type="match status" value="1"/>
</dbReference>
<sequence length="500" mass="56337">MKKDRLSSIQLKQEEAIPASGDSYDAGIGRDESSRDASSSDSNGGTNSVTRTPSVTSVIELEPNYRTRYGAWCGIFVLWLASLVAVLLRGDAPEWLLLGSFTFIAVFSGVFPMLAAAGVSFERQLSASTLEQGDLYVTVKLQRKLPVPGVWYAAYDQLHNTSTMRKQRIKLRASFMPLFHRSMSLTYKVSAMERGCYETAPAVIRIGDWLGLTCIKVECDQKAKLIVLPQLEQPMDESYVALNTSSTWMKQMQHRSDQQQRFMSHRSQHQAEFSDYSMNTEDEGLGLSTRPYAAGDSFRRIDHRAAARGRGLHTRVGEVDETSPSLCMILDQYDLPYQEAQQDQMFSSMISWCLADTVEAGQQQNVSVLCDNWSFEFTGEKDVKELQYLLAVTRPDVSVHMKDRVPFMSMLLPTGGYVVVYSGAWKDSEGWIALAEAAWMKGSRLELQFVTTNRVMTYAMREQQKILEQAGIQVVWRYSYEKPEPAIEVEEGSERYVSGA</sequence>
<evidence type="ECO:0000256" key="2">
    <source>
        <dbReference type="SAM" id="Phobius"/>
    </source>
</evidence>
<reference evidence="4" key="1">
    <citation type="journal article" date="2019" name="Int. J. Syst. Evol. Microbiol.">
        <title>The Global Catalogue of Microorganisms (GCM) 10K type strain sequencing project: providing services to taxonomists for standard genome sequencing and annotation.</title>
        <authorList>
            <consortium name="The Broad Institute Genomics Platform"/>
            <consortium name="The Broad Institute Genome Sequencing Center for Infectious Disease"/>
            <person name="Wu L."/>
            <person name="Ma J."/>
        </authorList>
    </citation>
    <scope>NUCLEOTIDE SEQUENCE [LARGE SCALE GENOMIC DNA]</scope>
    <source>
        <strain evidence="4">PCU 280</strain>
    </source>
</reference>